<dbReference type="Pfam" id="PF02371">
    <property type="entry name" value="Transposase_20"/>
    <property type="match status" value="1"/>
</dbReference>
<sequence>MRDVIGIDVSKAFLDAYRTITKEYKQFPNNTRGCCALLRWLGHTKVSFEATGSYHRLLEKTLAEAGIAFVKVNPRQARRFAEAAGFMAKTDKIDAAMLAKMEAALDLKVSTVKVDLLHVLKELSMSRLGLIKDRTATANRLQIAQQALVRHQLKARLRFIEKQLAELDGALIELIESDGQLNRRYQILRSIPGIGAITAITMLIEMPELGSLDSKQAASLSGLAPLTRQSGTWKGNAYIKGGRRTLRCAMYMPAVVALRFNPDLKQKYVALREVGKPAKVAITAIMRKLIIIANALLKQERMWSDKTA</sequence>
<dbReference type="PANTHER" id="PTHR33055">
    <property type="entry name" value="TRANSPOSASE FOR INSERTION SEQUENCE ELEMENT IS1111A"/>
    <property type="match status" value="1"/>
</dbReference>
<dbReference type="EMBL" id="JADIJS010000009">
    <property type="protein sequence ID" value="MBO1042284.1"/>
    <property type="molecule type" value="Genomic_DNA"/>
</dbReference>
<accession>A0ABS3K5V3</accession>
<comment type="caution">
    <text evidence="3">The sequence shown here is derived from an EMBL/GenBank/DDBJ whole genome shotgun (WGS) entry which is preliminary data.</text>
</comment>
<feature type="domain" description="Transposase IS110-like N-terminal" evidence="1">
    <location>
        <begin position="5"/>
        <end position="142"/>
    </location>
</feature>
<protein>
    <submittedName>
        <fullName evidence="3">IS110 family transposase</fullName>
    </submittedName>
</protein>
<dbReference type="InterPro" id="IPR047650">
    <property type="entry name" value="Transpos_IS110"/>
</dbReference>
<dbReference type="NCBIfam" id="NF033542">
    <property type="entry name" value="transpos_IS110"/>
    <property type="match status" value="1"/>
</dbReference>
<organism evidence="3 4">
    <name type="scientific">Brucella pituitosa</name>
    <dbReference type="NCBI Taxonomy" id="571256"/>
    <lineage>
        <taxon>Bacteria</taxon>
        <taxon>Pseudomonadati</taxon>
        <taxon>Pseudomonadota</taxon>
        <taxon>Alphaproteobacteria</taxon>
        <taxon>Hyphomicrobiales</taxon>
        <taxon>Brucellaceae</taxon>
        <taxon>Brucella/Ochrobactrum group</taxon>
        <taxon>Brucella</taxon>
    </lineage>
</organism>
<dbReference type="Pfam" id="PF01548">
    <property type="entry name" value="DEDD_Tnp_IS110"/>
    <property type="match status" value="1"/>
</dbReference>
<dbReference type="InterPro" id="IPR003346">
    <property type="entry name" value="Transposase_20"/>
</dbReference>
<dbReference type="PANTHER" id="PTHR33055:SF13">
    <property type="entry name" value="TRANSPOSASE"/>
    <property type="match status" value="1"/>
</dbReference>
<evidence type="ECO:0000259" key="1">
    <source>
        <dbReference type="Pfam" id="PF01548"/>
    </source>
</evidence>
<feature type="domain" description="Transposase IS116/IS110/IS902 C-terminal" evidence="2">
    <location>
        <begin position="186"/>
        <end position="268"/>
    </location>
</feature>
<evidence type="ECO:0000259" key="2">
    <source>
        <dbReference type="Pfam" id="PF02371"/>
    </source>
</evidence>
<reference evidence="3 4" key="1">
    <citation type="submission" date="2020-10" db="EMBL/GenBank/DDBJ databases">
        <title>Genomic characterization of underground lake bacteria from Wind Cave National Park: Insight into the archetypical LuxI/LuxR and identification of LuxR solos.</title>
        <authorList>
            <person name="Wengert P.C."/>
            <person name="Savka M.A."/>
        </authorList>
    </citation>
    <scope>NUCLEOTIDE SEQUENCE [LARGE SCALE GENOMIC DNA]</scope>
    <source>
        <strain evidence="3 4">SD316</strain>
    </source>
</reference>
<evidence type="ECO:0000313" key="3">
    <source>
        <dbReference type="EMBL" id="MBO1042284.1"/>
    </source>
</evidence>
<gene>
    <name evidence="3" type="ORF">IPV26_21725</name>
</gene>
<name>A0ABS3K5V3_9HYPH</name>
<dbReference type="InterPro" id="IPR002525">
    <property type="entry name" value="Transp_IS110-like_N"/>
</dbReference>
<dbReference type="RefSeq" id="WP_207490309.1">
    <property type="nucleotide sequence ID" value="NZ_JADIJS010000009.1"/>
</dbReference>
<proteinExistence type="predicted"/>
<evidence type="ECO:0000313" key="4">
    <source>
        <dbReference type="Proteomes" id="UP000718278"/>
    </source>
</evidence>
<keyword evidence="4" id="KW-1185">Reference proteome</keyword>
<dbReference type="Proteomes" id="UP000718278">
    <property type="component" value="Unassembled WGS sequence"/>
</dbReference>